<dbReference type="InterPro" id="IPR039426">
    <property type="entry name" value="TonB-dep_rcpt-like"/>
</dbReference>
<comment type="similarity">
    <text evidence="7">Belongs to the TonB-dependent receptor family.</text>
</comment>
<evidence type="ECO:0000256" key="7">
    <source>
        <dbReference type="PROSITE-ProRule" id="PRU01360"/>
    </source>
</evidence>
<keyword evidence="6 7" id="KW-0998">Cell outer membrane</keyword>
<dbReference type="SUPFAM" id="SSF56935">
    <property type="entry name" value="Porins"/>
    <property type="match status" value="1"/>
</dbReference>
<dbReference type="InterPro" id="IPR036942">
    <property type="entry name" value="Beta-barrel_TonB_sf"/>
</dbReference>
<dbReference type="InterPro" id="IPR023997">
    <property type="entry name" value="TonB-dep_OMP_SusC/RagA_CS"/>
</dbReference>
<dbReference type="Gene3D" id="2.60.40.1120">
    <property type="entry name" value="Carboxypeptidase-like, regulatory domain"/>
    <property type="match status" value="1"/>
</dbReference>
<dbReference type="PROSITE" id="PS52016">
    <property type="entry name" value="TONB_DEPENDENT_REC_3"/>
    <property type="match status" value="1"/>
</dbReference>
<sequence>MKLKLTWLLTLFMAFVMQFSFAQEKTITGTVTTADDGLPLPGANVIVKGTARGAQTDFDGKYSIKASSGEVLVFSYVGMKNVEMTVSASNTIDVSLQTDNTLDEVVVTGYRTQSKVTSSVSSVRVTAETIENRPNASFVQTLSGQVPGLNITTSTGQPGGNSLVQLRGVSSINGNTEPLFIIDGAPVDEDNFRSLNPQDIASIDILKDAGATAIYGNRGANGVIVIKTRQGNFNQGLKINYNGFIAYNTLQDNDYNAMSAQELLTYERTRGNGAGAGNSSGKFNPGAGTPLTDAQIAAAPNFNWTDFFFRTGVTQNHTLSLSSGSENTSQFTSFGFSDTQGILRDSDLKRFNLRSNITGKSSNEKFRYATNLTVNYSKSNEPNSIGSGAINRNYILGAYISVPYITPDDYIDGADLLSPLSFTNTPLFLLDRLNTYTRFEEEVKIVGSANFSYALTDWLTANAVLSADYQSEFLTRAEDPRSFNALLFGGAENPTSGFQQQNTNRAFSYNQVTSLNFNKTFADKHTIDVGLYTEYFKAHFRTFGYFGNGLDPRTFFPGDGSALIPTANGLFVDNPQANILNAGLFSYFGSLEYDYDEKYGFAATLRRDASYRFAGSNRWATFWSVSARWNISNEAFMEGSAFNNLKLRASYGTAGNQDIVGGGLFGGPDLTEDFFATTAGYGNANSIALSQLGNRSLRWETIATTNIGVDFGVWNNRLRGTFEVYERQTTDLFQSTPLSATTGVTSQSANTGELFNRGLDIDIDYDILRPTDPDGLRISVGVVGNYNETELKDLPNTEGEIIGLGRNGGILNEYFTLRYVGVNPANGNLLYLTANGNVTENPDADNDRVWLGKNIIPDWNGSFDVNLDYKGFFLTTQFNYVTGVDRFDNDYGGDLVDQNSVGQFNLSSDLFREWTTPGQVTDIPSPNAANLNSFGNSDRFLRDASFLRLRFASFGYSFPEKYLENTGLTNARVFLNGENLFTWSEWRGFDPETRSNGSRVYPTPRTISVGVELGF</sequence>
<gene>
    <name evidence="10" type="ORF">RM697_10570</name>
</gene>
<dbReference type="Pfam" id="PF07715">
    <property type="entry name" value="Plug"/>
    <property type="match status" value="1"/>
</dbReference>
<evidence type="ECO:0000256" key="6">
    <source>
        <dbReference type="ARBA" id="ARBA00023237"/>
    </source>
</evidence>
<keyword evidence="5 7" id="KW-0472">Membrane</keyword>
<keyword evidence="11" id="KW-1185">Reference proteome</keyword>
<dbReference type="EMBL" id="JAVRIA010000005">
    <property type="protein sequence ID" value="MDT0559095.1"/>
    <property type="molecule type" value="Genomic_DNA"/>
</dbReference>
<keyword evidence="3 7" id="KW-1134">Transmembrane beta strand</keyword>
<keyword evidence="2 7" id="KW-0813">Transport</keyword>
<feature type="domain" description="TonB-dependent receptor plug" evidence="9">
    <location>
        <begin position="114"/>
        <end position="223"/>
    </location>
</feature>
<dbReference type="Pfam" id="PF13715">
    <property type="entry name" value="CarbopepD_reg_2"/>
    <property type="match status" value="1"/>
</dbReference>
<evidence type="ECO:0000313" key="11">
    <source>
        <dbReference type="Proteomes" id="UP001259492"/>
    </source>
</evidence>
<reference evidence="10 11" key="1">
    <citation type="submission" date="2023-09" db="EMBL/GenBank/DDBJ databases">
        <authorList>
            <person name="Rey-Velasco X."/>
        </authorList>
    </citation>
    <scope>NUCLEOTIDE SEQUENCE [LARGE SCALE GENOMIC DNA]</scope>
    <source>
        <strain evidence="10 11">W332</strain>
    </source>
</reference>
<dbReference type="Gene3D" id="2.170.130.10">
    <property type="entry name" value="TonB-dependent receptor, plug domain"/>
    <property type="match status" value="1"/>
</dbReference>
<dbReference type="Proteomes" id="UP001259492">
    <property type="component" value="Unassembled WGS sequence"/>
</dbReference>
<dbReference type="InterPro" id="IPR037066">
    <property type="entry name" value="Plug_dom_sf"/>
</dbReference>
<dbReference type="NCBIfam" id="TIGR04056">
    <property type="entry name" value="OMP_RagA_SusC"/>
    <property type="match status" value="1"/>
</dbReference>
<feature type="signal peptide" evidence="8">
    <location>
        <begin position="1"/>
        <end position="22"/>
    </location>
</feature>
<organism evidence="10 11">
    <name type="scientific">Microcosmobacter mediterraneus</name>
    <dbReference type="NCBI Taxonomy" id="3075607"/>
    <lineage>
        <taxon>Bacteria</taxon>
        <taxon>Pseudomonadati</taxon>
        <taxon>Bacteroidota</taxon>
        <taxon>Flavobacteriia</taxon>
        <taxon>Flavobacteriales</taxon>
        <taxon>Flavobacteriaceae</taxon>
        <taxon>Microcosmobacter</taxon>
    </lineage>
</organism>
<dbReference type="RefSeq" id="WP_311427858.1">
    <property type="nucleotide sequence ID" value="NZ_JAVRIA010000005.1"/>
</dbReference>
<dbReference type="InterPro" id="IPR023996">
    <property type="entry name" value="TonB-dep_OMP_SusC/RagA"/>
</dbReference>
<feature type="chain" id="PRO_5046510943" evidence="8">
    <location>
        <begin position="23"/>
        <end position="1015"/>
    </location>
</feature>
<comment type="subcellular location">
    <subcellularLocation>
        <location evidence="1 7">Cell outer membrane</location>
        <topology evidence="1 7">Multi-pass membrane protein</topology>
    </subcellularLocation>
</comment>
<keyword evidence="4 7" id="KW-0812">Transmembrane</keyword>
<evidence type="ECO:0000256" key="2">
    <source>
        <dbReference type="ARBA" id="ARBA00022448"/>
    </source>
</evidence>
<evidence type="ECO:0000256" key="8">
    <source>
        <dbReference type="SAM" id="SignalP"/>
    </source>
</evidence>
<evidence type="ECO:0000256" key="1">
    <source>
        <dbReference type="ARBA" id="ARBA00004571"/>
    </source>
</evidence>
<evidence type="ECO:0000313" key="10">
    <source>
        <dbReference type="EMBL" id="MDT0559095.1"/>
    </source>
</evidence>
<protein>
    <submittedName>
        <fullName evidence="10">SusC/RagA family TonB-linked outer membrane protein</fullName>
    </submittedName>
</protein>
<evidence type="ECO:0000256" key="5">
    <source>
        <dbReference type="ARBA" id="ARBA00023136"/>
    </source>
</evidence>
<comment type="caution">
    <text evidence="10">The sequence shown here is derived from an EMBL/GenBank/DDBJ whole genome shotgun (WGS) entry which is preliminary data.</text>
</comment>
<keyword evidence="8" id="KW-0732">Signal</keyword>
<name>A0ABU2YMS5_9FLAO</name>
<proteinExistence type="inferred from homology"/>
<evidence type="ECO:0000256" key="3">
    <source>
        <dbReference type="ARBA" id="ARBA00022452"/>
    </source>
</evidence>
<dbReference type="NCBIfam" id="TIGR04057">
    <property type="entry name" value="SusC_RagA_signa"/>
    <property type="match status" value="1"/>
</dbReference>
<dbReference type="Gene3D" id="2.40.170.20">
    <property type="entry name" value="TonB-dependent receptor, beta-barrel domain"/>
    <property type="match status" value="1"/>
</dbReference>
<evidence type="ECO:0000259" key="9">
    <source>
        <dbReference type="Pfam" id="PF07715"/>
    </source>
</evidence>
<accession>A0ABU2YMS5</accession>
<dbReference type="InterPro" id="IPR012910">
    <property type="entry name" value="Plug_dom"/>
</dbReference>
<evidence type="ECO:0000256" key="4">
    <source>
        <dbReference type="ARBA" id="ARBA00022692"/>
    </source>
</evidence>
<dbReference type="InterPro" id="IPR008969">
    <property type="entry name" value="CarboxyPept-like_regulatory"/>
</dbReference>
<dbReference type="SUPFAM" id="SSF49464">
    <property type="entry name" value="Carboxypeptidase regulatory domain-like"/>
    <property type="match status" value="1"/>
</dbReference>